<dbReference type="NCBIfam" id="NF000648">
    <property type="entry name" value="PRK00026.1"/>
    <property type="match status" value="1"/>
</dbReference>
<evidence type="ECO:0000256" key="8">
    <source>
        <dbReference type="ARBA" id="ARBA00022603"/>
    </source>
</evidence>
<dbReference type="InterPro" id="IPR029028">
    <property type="entry name" value="Alpha/beta_knot_MTases"/>
</dbReference>
<evidence type="ECO:0000256" key="14">
    <source>
        <dbReference type="ARBA" id="ARBA00047783"/>
    </source>
</evidence>
<evidence type="ECO:0000256" key="1">
    <source>
        <dbReference type="ARBA" id="ARBA00002634"/>
    </source>
</evidence>
<evidence type="ECO:0000256" key="6">
    <source>
        <dbReference type="ARBA" id="ARBA00014679"/>
    </source>
</evidence>
<comment type="catalytic activity">
    <reaction evidence="14 15 17">
        <text>guanosine(37) in tRNA + S-adenosyl-L-methionine = N(1)-methylguanosine(37) in tRNA + S-adenosyl-L-homocysteine + H(+)</text>
        <dbReference type="Rhea" id="RHEA:36899"/>
        <dbReference type="Rhea" id="RHEA-COMP:10145"/>
        <dbReference type="Rhea" id="RHEA-COMP:10147"/>
        <dbReference type="ChEBI" id="CHEBI:15378"/>
        <dbReference type="ChEBI" id="CHEBI:57856"/>
        <dbReference type="ChEBI" id="CHEBI:59789"/>
        <dbReference type="ChEBI" id="CHEBI:73542"/>
        <dbReference type="ChEBI" id="CHEBI:74269"/>
        <dbReference type="EC" id="2.1.1.228"/>
    </reaction>
</comment>
<dbReference type="RefSeq" id="WP_072790738.1">
    <property type="nucleotide sequence ID" value="NZ_FQUL01000020.1"/>
</dbReference>
<dbReference type="HAMAP" id="MF_00605">
    <property type="entry name" value="TrmD"/>
    <property type="match status" value="1"/>
</dbReference>
<dbReference type="EC" id="2.1.1.228" evidence="5 15"/>
<comment type="subcellular location">
    <subcellularLocation>
        <location evidence="2 15 17">Cytoplasm</location>
    </subcellularLocation>
</comment>
<evidence type="ECO:0000256" key="4">
    <source>
        <dbReference type="ARBA" id="ARBA00011738"/>
    </source>
</evidence>
<evidence type="ECO:0000256" key="13">
    <source>
        <dbReference type="ARBA" id="ARBA00033392"/>
    </source>
</evidence>
<dbReference type="CDD" id="cd18080">
    <property type="entry name" value="TrmD-like"/>
    <property type="match status" value="1"/>
</dbReference>
<evidence type="ECO:0000256" key="12">
    <source>
        <dbReference type="ARBA" id="ARBA00029736"/>
    </source>
</evidence>
<dbReference type="InterPro" id="IPR002649">
    <property type="entry name" value="tRNA_m1G_MeTrfase_TrmD"/>
</dbReference>
<evidence type="ECO:0000256" key="2">
    <source>
        <dbReference type="ARBA" id="ARBA00004496"/>
    </source>
</evidence>
<dbReference type="EMBL" id="FQUL01000020">
    <property type="protein sequence ID" value="SHE74261.1"/>
    <property type="molecule type" value="Genomic_DNA"/>
</dbReference>
<dbReference type="InterPro" id="IPR029026">
    <property type="entry name" value="tRNA_m1G_MTases_N"/>
</dbReference>
<dbReference type="InterPro" id="IPR016009">
    <property type="entry name" value="tRNA_MeTrfase_TRMD/TRM10"/>
</dbReference>
<dbReference type="OrthoDB" id="9807416at2"/>
<dbReference type="Gene3D" id="3.40.1280.10">
    <property type="match status" value="1"/>
</dbReference>
<dbReference type="PANTHER" id="PTHR46417">
    <property type="entry name" value="TRNA (GUANINE-N(1)-)-METHYLTRANSFERASE"/>
    <property type="match status" value="1"/>
</dbReference>
<evidence type="ECO:0000256" key="17">
    <source>
        <dbReference type="RuleBase" id="RU003464"/>
    </source>
</evidence>
<proteinExistence type="inferred from homology"/>
<dbReference type="NCBIfam" id="TIGR00088">
    <property type="entry name" value="trmD"/>
    <property type="match status" value="1"/>
</dbReference>
<feature type="domain" description="tRNA methyltransferase TRMD/TRM10-type" evidence="18">
    <location>
        <begin position="1"/>
        <end position="221"/>
    </location>
</feature>
<dbReference type="GO" id="GO:0052906">
    <property type="term" value="F:tRNA (guanine(37)-N1)-methyltransferase activity"/>
    <property type="evidence" value="ECO:0007669"/>
    <property type="project" value="UniProtKB-UniRule"/>
</dbReference>
<dbReference type="GO" id="GO:0002939">
    <property type="term" value="P:tRNA N1-guanine methylation"/>
    <property type="evidence" value="ECO:0007669"/>
    <property type="project" value="TreeGrafter"/>
</dbReference>
<dbReference type="FunFam" id="3.40.1280.10:FF:000001">
    <property type="entry name" value="tRNA (guanine-N(1)-)-methyltransferase"/>
    <property type="match status" value="1"/>
</dbReference>
<dbReference type="InterPro" id="IPR023148">
    <property type="entry name" value="tRNA_m1G_MeTrfase_C_sf"/>
</dbReference>
<dbReference type="GO" id="GO:0005829">
    <property type="term" value="C:cytosol"/>
    <property type="evidence" value="ECO:0007669"/>
    <property type="project" value="TreeGrafter"/>
</dbReference>
<reference evidence="20" key="1">
    <citation type="submission" date="2016-11" db="EMBL/GenBank/DDBJ databases">
        <authorList>
            <person name="Varghese N."/>
            <person name="Submissions S."/>
        </authorList>
    </citation>
    <scope>NUCLEOTIDE SEQUENCE [LARGE SCALE GENOMIC DNA]</scope>
    <source>
        <strain evidence="20">DSM 19514</strain>
    </source>
</reference>
<comment type="similarity">
    <text evidence="3 15 17">Belongs to the RNA methyltransferase TrmD family.</text>
</comment>
<evidence type="ECO:0000313" key="20">
    <source>
        <dbReference type="Proteomes" id="UP000184295"/>
    </source>
</evidence>
<accession>A0A1M4VZ25</accession>
<sequence>MRVSFISIFPDQLRSYCGFGVISKAQQVGALELSFIDPRDYTHDLHRSVDDAPYGGGPGMLMKCEPIVEAIEANDVARPVVLLTPGGERLSQSKIRELASLEGFTLLCGRYEGVDARVEELVVDMRISLGDYVLAGGELAALCVLEAVSRLLPEVLGNENSPAQDSFEDGLLEYAQYTRPAEFRGMRVPGVLLGGNHQEIERWRRRSSLLRTASWRPDLLKREVLSEEDVQFLAENGYSVEVDLIPSTSED</sequence>
<gene>
    <name evidence="15" type="primary">trmD</name>
    <name evidence="19" type="ORF">SAMN02745225_01490</name>
</gene>
<feature type="binding site" evidence="15 16">
    <location>
        <begin position="129"/>
        <end position="134"/>
    </location>
    <ligand>
        <name>S-adenosyl-L-methionine</name>
        <dbReference type="ChEBI" id="CHEBI:59789"/>
    </ligand>
</feature>
<keyword evidence="11 15" id="KW-0819">tRNA processing</keyword>
<evidence type="ECO:0000256" key="3">
    <source>
        <dbReference type="ARBA" id="ARBA00007630"/>
    </source>
</evidence>
<evidence type="ECO:0000256" key="7">
    <source>
        <dbReference type="ARBA" id="ARBA00022490"/>
    </source>
</evidence>
<dbReference type="Gene3D" id="1.10.1270.20">
    <property type="entry name" value="tRNA(m1g37)methyltransferase, domain 2"/>
    <property type="match status" value="1"/>
</dbReference>
<evidence type="ECO:0000256" key="10">
    <source>
        <dbReference type="ARBA" id="ARBA00022691"/>
    </source>
</evidence>
<dbReference type="STRING" id="1121881.SAMN02745225_01490"/>
<protein>
    <recommendedName>
        <fullName evidence="6 15">tRNA (guanine-N(1)-)-methyltransferase</fullName>
        <ecNumber evidence="5 15">2.1.1.228</ecNumber>
    </recommendedName>
    <alternativeName>
        <fullName evidence="12 15">M1G-methyltransferase</fullName>
    </alternativeName>
    <alternativeName>
        <fullName evidence="13 15">tRNA [GM37] methyltransferase</fullName>
    </alternativeName>
</protein>
<dbReference type="Pfam" id="PF01746">
    <property type="entry name" value="tRNA_m1G_MT"/>
    <property type="match status" value="1"/>
</dbReference>
<evidence type="ECO:0000259" key="18">
    <source>
        <dbReference type="Pfam" id="PF01746"/>
    </source>
</evidence>
<evidence type="ECO:0000256" key="5">
    <source>
        <dbReference type="ARBA" id="ARBA00012807"/>
    </source>
</evidence>
<dbReference type="Proteomes" id="UP000184295">
    <property type="component" value="Unassembled WGS sequence"/>
</dbReference>
<keyword evidence="9 15" id="KW-0808">Transferase</keyword>
<dbReference type="PIRSF" id="PIRSF000386">
    <property type="entry name" value="tRNA_mtase"/>
    <property type="match status" value="1"/>
</dbReference>
<evidence type="ECO:0000256" key="15">
    <source>
        <dbReference type="HAMAP-Rule" id="MF_00605"/>
    </source>
</evidence>
<evidence type="ECO:0000256" key="9">
    <source>
        <dbReference type="ARBA" id="ARBA00022679"/>
    </source>
</evidence>
<evidence type="ECO:0000256" key="11">
    <source>
        <dbReference type="ARBA" id="ARBA00022694"/>
    </source>
</evidence>
<evidence type="ECO:0000256" key="16">
    <source>
        <dbReference type="PIRSR" id="PIRSR000386-1"/>
    </source>
</evidence>
<name>A0A1M4VZ25_9ACTN</name>
<feature type="binding site" evidence="15 16">
    <location>
        <position position="109"/>
    </location>
    <ligand>
        <name>S-adenosyl-L-methionine</name>
        <dbReference type="ChEBI" id="CHEBI:59789"/>
    </ligand>
</feature>
<keyword evidence="7 15" id="KW-0963">Cytoplasm</keyword>
<keyword evidence="8 15" id="KW-0489">Methyltransferase</keyword>
<comment type="subunit">
    <text evidence="4 15 17">Homodimer.</text>
</comment>
<dbReference type="SUPFAM" id="SSF75217">
    <property type="entry name" value="alpha/beta knot"/>
    <property type="match status" value="1"/>
</dbReference>
<keyword evidence="10 15" id="KW-0949">S-adenosyl-L-methionine</keyword>
<organism evidence="19 20">
    <name type="scientific">Ferrithrix thermotolerans DSM 19514</name>
    <dbReference type="NCBI Taxonomy" id="1121881"/>
    <lineage>
        <taxon>Bacteria</taxon>
        <taxon>Bacillati</taxon>
        <taxon>Actinomycetota</taxon>
        <taxon>Acidimicrobiia</taxon>
        <taxon>Acidimicrobiales</taxon>
        <taxon>Acidimicrobiaceae</taxon>
        <taxon>Ferrithrix</taxon>
    </lineage>
</organism>
<keyword evidence="20" id="KW-1185">Reference proteome</keyword>
<dbReference type="AlphaFoldDB" id="A0A1M4VZ25"/>
<evidence type="ECO:0000313" key="19">
    <source>
        <dbReference type="EMBL" id="SHE74261.1"/>
    </source>
</evidence>
<dbReference type="PANTHER" id="PTHR46417:SF1">
    <property type="entry name" value="TRNA (GUANINE-N(1)-)-METHYLTRANSFERASE"/>
    <property type="match status" value="1"/>
</dbReference>
<comment type="function">
    <text evidence="1 15 17">Specifically methylates guanosine-37 in various tRNAs.</text>
</comment>
<dbReference type="FunFam" id="1.10.1270.20:FF:000001">
    <property type="entry name" value="tRNA (guanine-N(1)-)-methyltransferase"/>
    <property type="match status" value="1"/>
</dbReference>